<evidence type="ECO:0000256" key="6">
    <source>
        <dbReference type="ARBA" id="ARBA00022840"/>
    </source>
</evidence>
<dbReference type="GO" id="GO:0032267">
    <property type="term" value="F:tRNA(Ile)-lysidine synthase activity"/>
    <property type="evidence" value="ECO:0007669"/>
    <property type="project" value="UniProtKB-EC"/>
</dbReference>
<evidence type="ECO:0000313" key="10">
    <source>
        <dbReference type="EMBL" id="RSD31779.1"/>
    </source>
</evidence>
<evidence type="ECO:0000256" key="1">
    <source>
        <dbReference type="ARBA" id="ARBA00004496"/>
    </source>
</evidence>
<comment type="domain">
    <text evidence="8">The N-terminal region contains the highly conserved SGGXDS motif, predicted to be a P-loop motif involved in ATP binding.</text>
</comment>
<keyword evidence="6 8" id="KW-0067">ATP-binding</keyword>
<dbReference type="HAMAP" id="MF_01161">
    <property type="entry name" value="tRNA_Ile_lys_synt"/>
    <property type="match status" value="1"/>
</dbReference>
<dbReference type="InterPro" id="IPR012796">
    <property type="entry name" value="Lysidine-tRNA-synth_C"/>
</dbReference>
<dbReference type="Pfam" id="PF01171">
    <property type="entry name" value="ATP_bind_3"/>
    <property type="match status" value="1"/>
</dbReference>
<comment type="caution">
    <text evidence="10">The sequence shown here is derived from an EMBL/GenBank/DDBJ whole genome shotgun (WGS) entry which is preliminary data.</text>
</comment>
<dbReference type="RefSeq" id="WP_125320540.1">
    <property type="nucleotide sequence ID" value="NZ_AP024889.1"/>
</dbReference>
<dbReference type="InterPro" id="IPR012094">
    <property type="entry name" value="tRNA_Ile_lys_synt"/>
</dbReference>
<evidence type="ECO:0000256" key="7">
    <source>
        <dbReference type="ARBA" id="ARBA00048539"/>
    </source>
</evidence>
<comment type="similarity">
    <text evidence="8">Belongs to the tRNA(Ile)-lysidine synthase family.</text>
</comment>
<dbReference type="Proteomes" id="UP000269041">
    <property type="component" value="Unassembled WGS sequence"/>
</dbReference>
<gene>
    <name evidence="8 10" type="primary">tilS</name>
    <name evidence="10" type="ORF">EJA03_07070</name>
</gene>
<evidence type="ECO:0000256" key="5">
    <source>
        <dbReference type="ARBA" id="ARBA00022741"/>
    </source>
</evidence>
<dbReference type="GO" id="GO:0006400">
    <property type="term" value="P:tRNA modification"/>
    <property type="evidence" value="ECO:0007669"/>
    <property type="project" value="UniProtKB-UniRule"/>
</dbReference>
<keyword evidence="11" id="KW-1185">Reference proteome</keyword>
<reference evidence="10 11" key="1">
    <citation type="submission" date="2018-12" db="EMBL/GenBank/DDBJ databases">
        <title>Genomic taxonomy of the Vibrionaceae family.</title>
        <authorList>
            <person name="Gomez-Gil B."/>
            <person name="Enciso-Ibarra K."/>
        </authorList>
    </citation>
    <scope>NUCLEOTIDE SEQUENCE [LARGE SCALE GENOMIC DNA]</scope>
    <source>
        <strain evidence="10 11">CAIM 594</strain>
    </source>
</reference>
<accession>A0A427U525</accession>
<dbReference type="EMBL" id="RSFA01000023">
    <property type="protein sequence ID" value="RSD31779.1"/>
    <property type="molecule type" value="Genomic_DNA"/>
</dbReference>
<dbReference type="PANTHER" id="PTHR43033">
    <property type="entry name" value="TRNA(ILE)-LYSIDINE SYNTHASE-RELATED"/>
    <property type="match status" value="1"/>
</dbReference>
<evidence type="ECO:0000256" key="3">
    <source>
        <dbReference type="ARBA" id="ARBA00022598"/>
    </source>
</evidence>
<dbReference type="EC" id="6.3.4.19" evidence="8"/>
<dbReference type="Gene3D" id="1.20.59.20">
    <property type="match status" value="1"/>
</dbReference>
<dbReference type="SUPFAM" id="SSF52402">
    <property type="entry name" value="Adenine nucleotide alpha hydrolases-like"/>
    <property type="match status" value="1"/>
</dbReference>
<evidence type="ECO:0000256" key="2">
    <source>
        <dbReference type="ARBA" id="ARBA00022490"/>
    </source>
</evidence>
<feature type="binding site" evidence="8">
    <location>
        <begin position="26"/>
        <end position="31"/>
    </location>
    <ligand>
        <name>ATP</name>
        <dbReference type="ChEBI" id="CHEBI:30616"/>
    </ligand>
</feature>
<organism evidence="10 11">
    <name type="scientific">Vibrio pectenicida</name>
    <dbReference type="NCBI Taxonomy" id="62763"/>
    <lineage>
        <taxon>Bacteria</taxon>
        <taxon>Pseudomonadati</taxon>
        <taxon>Pseudomonadota</taxon>
        <taxon>Gammaproteobacteria</taxon>
        <taxon>Vibrionales</taxon>
        <taxon>Vibrionaceae</taxon>
        <taxon>Vibrio</taxon>
    </lineage>
</organism>
<keyword evidence="5 8" id="KW-0547">Nucleotide-binding</keyword>
<dbReference type="InterPro" id="IPR015262">
    <property type="entry name" value="tRNA_Ile_lys_synt_subst-bd"/>
</dbReference>
<evidence type="ECO:0000256" key="4">
    <source>
        <dbReference type="ARBA" id="ARBA00022694"/>
    </source>
</evidence>
<dbReference type="SMART" id="SM00977">
    <property type="entry name" value="TilS_C"/>
    <property type="match status" value="1"/>
</dbReference>
<dbReference type="Pfam" id="PF11734">
    <property type="entry name" value="TilS_C"/>
    <property type="match status" value="1"/>
</dbReference>
<evidence type="ECO:0000313" key="11">
    <source>
        <dbReference type="Proteomes" id="UP000269041"/>
    </source>
</evidence>
<dbReference type="NCBIfam" id="TIGR02432">
    <property type="entry name" value="lysidine_TilS_N"/>
    <property type="match status" value="1"/>
</dbReference>
<keyword evidence="2 8" id="KW-0963">Cytoplasm</keyword>
<dbReference type="AlphaFoldDB" id="A0A427U525"/>
<dbReference type="GO" id="GO:0005524">
    <property type="term" value="F:ATP binding"/>
    <property type="evidence" value="ECO:0007669"/>
    <property type="project" value="UniProtKB-UniRule"/>
</dbReference>
<dbReference type="NCBIfam" id="TIGR02433">
    <property type="entry name" value="lysidine_TilS_C"/>
    <property type="match status" value="1"/>
</dbReference>
<keyword evidence="4 8" id="KW-0819">tRNA processing</keyword>
<feature type="domain" description="Lysidine-tRNA(Ile) synthetase C-terminal" evidence="9">
    <location>
        <begin position="363"/>
        <end position="432"/>
    </location>
</feature>
<keyword evidence="3 8" id="KW-0436">Ligase</keyword>
<dbReference type="Gene3D" id="3.40.50.620">
    <property type="entry name" value="HUPs"/>
    <property type="match status" value="1"/>
</dbReference>
<protein>
    <recommendedName>
        <fullName evidence="8">tRNA(Ile)-lysidine synthase</fullName>
        <ecNumber evidence="8">6.3.4.19</ecNumber>
    </recommendedName>
    <alternativeName>
        <fullName evidence="8">tRNA(Ile)-2-lysyl-cytidine synthase</fullName>
    </alternativeName>
    <alternativeName>
        <fullName evidence="8">tRNA(Ile)-lysidine synthetase</fullName>
    </alternativeName>
</protein>
<dbReference type="GO" id="GO:0005737">
    <property type="term" value="C:cytoplasm"/>
    <property type="evidence" value="ECO:0007669"/>
    <property type="project" value="UniProtKB-SubCell"/>
</dbReference>
<dbReference type="InterPro" id="IPR014729">
    <property type="entry name" value="Rossmann-like_a/b/a_fold"/>
</dbReference>
<dbReference type="OrthoDB" id="9807403at2"/>
<sequence length="439" mass="50122">MDLYQNFSSVIQQCAQPSSRLVIALSGGVDSRVLLALAAKYQNEFHQTCLAVHVHHGLSINADQWAEQCRQWCLEEGITFHLEQVRLEQRGKSVEESAREARYQALESHLSCGDLLLTGQHRDDQAETFLLALKRGSGPKGLSSMAKYLSYGNAKLVRPMLDASRADIEHYAHQYNLLWVEDESNQDTRFERNFLRHQILPILNERWPYFTQSVQRSTELCAEQEALLDELLYEHLNNALYQDGSIEISLLSSMSPLMRSRILRMWFGSQQAKMPNRDVLIKIWTEVALSRDDANPIISLPDGQVRRFDGRLYLVKQWRDLSYWQHDIQFDVVLALPENLGALKLQHSDTGALSKVALSSAPLRVIFQPQGLSATPSERGHSRKLKKLFQEYGIPSWMRRRVPILMCGDQVVAVAGVFIDSDFVGRDCELVWDKSVPDV</sequence>
<dbReference type="InterPro" id="IPR012795">
    <property type="entry name" value="tRNA_Ile_lys_synt_N"/>
</dbReference>
<proteinExistence type="inferred from homology"/>
<comment type="catalytic activity">
    <reaction evidence="7 8">
        <text>cytidine(34) in tRNA(Ile2) + L-lysine + ATP = lysidine(34) in tRNA(Ile2) + AMP + diphosphate + H(+)</text>
        <dbReference type="Rhea" id="RHEA:43744"/>
        <dbReference type="Rhea" id="RHEA-COMP:10625"/>
        <dbReference type="Rhea" id="RHEA-COMP:10670"/>
        <dbReference type="ChEBI" id="CHEBI:15378"/>
        <dbReference type="ChEBI" id="CHEBI:30616"/>
        <dbReference type="ChEBI" id="CHEBI:32551"/>
        <dbReference type="ChEBI" id="CHEBI:33019"/>
        <dbReference type="ChEBI" id="CHEBI:82748"/>
        <dbReference type="ChEBI" id="CHEBI:83665"/>
        <dbReference type="ChEBI" id="CHEBI:456215"/>
        <dbReference type="EC" id="6.3.4.19"/>
    </reaction>
</comment>
<dbReference type="InterPro" id="IPR011063">
    <property type="entry name" value="TilS/TtcA_N"/>
</dbReference>
<evidence type="ECO:0000256" key="8">
    <source>
        <dbReference type="HAMAP-Rule" id="MF_01161"/>
    </source>
</evidence>
<name>A0A427U525_9VIBR</name>
<dbReference type="Pfam" id="PF09179">
    <property type="entry name" value="TilS"/>
    <property type="match status" value="1"/>
</dbReference>
<comment type="subcellular location">
    <subcellularLocation>
        <location evidence="1 8">Cytoplasm</location>
    </subcellularLocation>
</comment>
<dbReference type="SUPFAM" id="SSF56037">
    <property type="entry name" value="PheT/TilS domain"/>
    <property type="match status" value="1"/>
</dbReference>
<dbReference type="PANTHER" id="PTHR43033:SF1">
    <property type="entry name" value="TRNA(ILE)-LYSIDINE SYNTHASE-RELATED"/>
    <property type="match status" value="1"/>
</dbReference>
<dbReference type="SUPFAM" id="SSF82829">
    <property type="entry name" value="MesJ substrate recognition domain-like"/>
    <property type="match status" value="1"/>
</dbReference>
<comment type="function">
    <text evidence="8">Ligates lysine onto the cytidine present at position 34 of the AUA codon-specific tRNA(Ile) that contains the anticodon CAU, in an ATP-dependent manner. Cytidine is converted to lysidine, thus changing the amino acid specificity of the tRNA from methionine to isoleucine.</text>
</comment>
<dbReference type="CDD" id="cd01992">
    <property type="entry name" value="TilS_N"/>
    <property type="match status" value="1"/>
</dbReference>
<evidence type="ECO:0000259" key="9">
    <source>
        <dbReference type="SMART" id="SM00977"/>
    </source>
</evidence>